<dbReference type="PANTHER" id="PTHR47338:SF29">
    <property type="entry name" value="ZN(2)-C6 FUNGAL-TYPE DOMAIN-CONTAINING PROTEIN"/>
    <property type="match status" value="1"/>
</dbReference>
<protein>
    <recommendedName>
        <fullName evidence="6">Xylanolytic transcriptional activator regulatory domain-containing protein</fullName>
    </recommendedName>
</protein>
<comment type="subcellular location">
    <subcellularLocation>
        <location evidence="1">Nucleus</location>
    </subcellularLocation>
</comment>
<dbReference type="SMART" id="SM00906">
    <property type="entry name" value="Fungal_trans"/>
    <property type="match status" value="1"/>
</dbReference>
<dbReference type="OrthoDB" id="39175at2759"/>
<dbReference type="GO" id="GO:0006351">
    <property type="term" value="P:DNA-templated transcription"/>
    <property type="evidence" value="ECO:0007669"/>
    <property type="project" value="InterPro"/>
</dbReference>
<reference evidence="8" key="2">
    <citation type="submission" date="2015-01" db="EMBL/GenBank/DDBJ databases">
        <title>Evolutionary Origins and Diversification of the Mycorrhizal Mutualists.</title>
        <authorList>
            <consortium name="DOE Joint Genome Institute"/>
            <consortium name="Mycorrhizal Genomics Consortium"/>
            <person name="Kohler A."/>
            <person name="Kuo A."/>
            <person name="Nagy L.G."/>
            <person name="Floudas D."/>
            <person name="Copeland A."/>
            <person name="Barry K.W."/>
            <person name="Cichocki N."/>
            <person name="Veneault-Fourrey C."/>
            <person name="LaButti K."/>
            <person name="Lindquist E.A."/>
            <person name="Lipzen A."/>
            <person name="Lundell T."/>
            <person name="Morin E."/>
            <person name="Murat C."/>
            <person name="Riley R."/>
            <person name="Ohm R."/>
            <person name="Sun H."/>
            <person name="Tunlid A."/>
            <person name="Henrissat B."/>
            <person name="Grigoriev I.V."/>
            <person name="Hibbett D.S."/>
            <person name="Martin F."/>
        </authorList>
    </citation>
    <scope>NUCLEOTIDE SEQUENCE [LARGE SCALE GENOMIC DNA]</scope>
    <source>
        <strain evidence="8">MUT 4182</strain>
    </source>
</reference>
<dbReference type="AlphaFoldDB" id="A0A0C3KN21"/>
<evidence type="ECO:0000256" key="1">
    <source>
        <dbReference type="ARBA" id="ARBA00004123"/>
    </source>
</evidence>
<dbReference type="GO" id="GO:0003677">
    <property type="term" value="F:DNA binding"/>
    <property type="evidence" value="ECO:0007669"/>
    <property type="project" value="InterPro"/>
</dbReference>
<dbReference type="PANTHER" id="PTHR47338">
    <property type="entry name" value="ZN(II)2CYS6 TRANSCRIPTION FACTOR (EUROFUNG)-RELATED"/>
    <property type="match status" value="1"/>
</dbReference>
<evidence type="ECO:0000256" key="5">
    <source>
        <dbReference type="ARBA" id="ARBA00023242"/>
    </source>
</evidence>
<feature type="domain" description="Xylanolytic transcriptional activator regulatory" evidence="6">
    <location>
        <begin position="353"/>
        <end position="441"/>
    </location>
</feature>
<keyword evidence="8" id="KW-1185">Reference proteome</keyword>
<organism evidence="7 8">
    <name type="scientific">Tulasnella calospora MUT 4182</name>
    <dbReference type="NCBI Taxonomy" id="1051891"/>
    <lineage>
        <taxon>Eukaryota</taxon>
        <taxon>Fungi</taxon>
        <taxon>Dikarya</taxon>
        <taxon>Basidiomycota</taxon>
        <taxon>Agaricomycotina</taxon>
        <taxon>Agaricomycetes</taxon>
        <taxon>Cantharellales</taxon>
        <taxon>Tulasnellaceae</taxon>
        <taxon>Tulasnella</taxon>
    </lineage>
</organism>
<evidence type="ECO:0000256" key="3">
    <source>
        <dbReference type="ARBA" id="ARBA00023015"/>
    </source>
</evidence>
<dbReference type="Pfam" id="PF04082">
    <property type="entry name" value="Fungal_trans"/>
    <property type="match status" value="1"/>
</dbReference>
<keyword evidence="2" id="KW-0479">Metal-binding</keyword>
<evidence type="ECO:0000256" key="4">
    <source>
        <dbReference type="ARBA" id="ARBA00023163"/>
    </source>
</evidence>
<dbReference type="GO" id="GO:0000981">
    <property type="term" value="F:DNA-binding transcription factor activity, RNA polymerase II-specific"/>
    <property type="evidence" value="ECO:0007669"/>
    <property type="project" value="InterPro"/>
</dbReference>
<dbReference type="CDD" id="cd12148">
    <property type="entry name" value="fungal_TF_MHR"/>
    <property type="match status" value="1"/>
</dbReference>
<keyword evidence="4" id="KW-0804">Transcription</keyword>
<dbReference type="HOGENOM" id="CLU_009416_0_0_1"/>
<proteinExistence type="predicted"/>
<dbReference type="Proteomes" id="UP000054248">
    <property type="component" value="Unassembled WGS sequence"/>
</dbReference>
<keyword evidence="3" id="KW-0805">Transcription regulation</keyword>
<dbReference type="InterPro" id="IPR050815">
    <property type="entry name" value="TF_fung"/>
</dbReference>
<evidence type="ECO:0000256" key="2">
    <source>
        <dbReference type="ARBA" id="ARBA00022723"/>
    </source>
</evidence>
<reference evidence="7 8" key="1">
    <citation type="submission" date="2014-04" db="EMBL/GenBank/DDBJ databases">
        <authorList>
            <consortium name="DOE Joint Genome Institute"/>
            <person name="Kuo A."/>
            <person name="Girlanda M."/>
            <person name="Perotto S."/>
            <person name="Kohler A."/>
            <person name="Nagy L.G."/>
            <person name="Floudas D."/>
            <person name="Copeland A."/>
            <person name="Barry K.W."/>
            <person name="Cichocki N."/>
            <person name="Veneault-Fourrey C."/>
            <person name="LaButti K."/>
            <person name="Lindquist E.A."/>
            <person name="Lipzen A."/>
            <person name="Lundell T."/>
            <person name="Morin E."/>
            <person name="Murat C."/>
            <person name="Sun H."/>
            <person name="Tunlid A."/>
            <person name="Henrissat B."/>
            <person name="Grigoriev I.V."/>
            <person name="Hibbett D.S."/>
            <person name="Martin F."/>
            <person name="Nordberg H.P."/>
            <person name="Cantor M.N."/>
            <person name="Hua S.X."/>
        </authorList>
    </citation>
    <scope>NUCLEOTIDE SEQUENCE [LARGE SCALE GENOMIC DNA]</scope>
    <source>
        <strain evidence="7 8">MUT 4182</strain>
    </source>
</reference>
<evidence type="ECO:0000313" key="7">
    <source>
        <dbReference type="EMBL" id="KIO22768.1"/>
    </source>
</evidence>
<dbReference type="InterPro" id="IPR007219">
    <property type="entry name" value="XnlR_reg_dom"/>
</dbReference>
<evidence type="ECO:0000313" key="8">
    <source>
        <dbReference type="Proteomes" id="UP000054248"/>
    </source>
</evidence>
<name>A0A0C3KN21_9AGAM</name>
<accession>A0A0C3KN21</accession>
<evidence type="ECO:0000259" key="6">
    <source>
        <dbReference type="SMART" id="SM00906"/>
    </source>
</evidence>
<keyword evidence="5" id="KW-0539">Nucleus</keyword>
<dbReference type="GO" id="GO:0008270">
    <property type="term" value="F:zinc ion binding"/>
    <property type="evidence" value="ECO:0007669"/>
    <property type="project" value="InterPro"/>
</dbReference>
<dbReference type="EMBL" id="KN823101">
    <property type="protein sequence ID" value="KIO22768.1"/>
    <property type="molecule type" value="Genomic_DNA"/>
</dbReference>
<gene>
    <name evidence="7" type="ORF">M407DRAFT_27721</name>
</gene>
<dbReference type="GO" id="GO:0005634">
    <property type="term" value="C:nucleus"/>
    <property type="evidence" value="ECO:0007669"/>
    <property type="project" value="UniProtKB-SubCell"/>
</dbReference>
<sequence>MSLSRNGKYDGAAPCGPCQRAHAFEVRTRPSTAPTEPPCAYDHPDLVDGPKARIAHLENELVELRELLAAANAKLAGCTCGAAAGVSTNVLEPDGLSLSTGNSQHASAATAPRLALEQIPATTGLMSEIVPEAPFPNPAFSSPSFGAFLLSNTLGNPGTLPIPMISTFGSSSFSTGGTGSATSDVLPSAWPPGLPPPAVLYHLVETFFASVPLASRLIHKPTFMVALRQLPTSLDFPHIALLHAICGLASLYSPIIADPTLAAARANAAAGLFSPSISGPLDPTNGEQDTRRFPKSLYDLRNIWDEGFGVSHIRLASMSLRLSVREGDRLLQMLQAAIICTWYMYSMGFTIGVYVWVSNVTKLAGPLGIYASEGFEPLSRLPSNMLFLFGKPKTPSEAETIRNIFWISYVMERVYNAGTAWPLTINDEDISQMLPCRFSDFITGEHVPTHNRQRIFTENMLFTHPTLTTDSWTLYIKASILISRVRSFNSRYRISAVSKSTGVSMECHGSPTESEEFRHLDQTIASFTRNIPRAFRDPVGTTVDPLLYTAHLLPHMAMIQLHDPHAKPDSPNDHSAMQMLAATRAILDLIYKLSGTTYDLLHLDHSCSFAWFLAGVAIIRFLKAKIDAKNEDEILGLEQELGVVK</sequence>